<dbReference type="InterPro" id="IPR038765">
    <property type="entry name" value="Papain-like_cys_pep_sf"/>
</dbReference>
<feature type="transmembrane region" description="Helical" evidence="9">
    <location>
        <begin position="1213"/>
        <end position="1232"/>
    </location>
</feature>
<keyword evidence="12" id="KW-1185">Reference proteome</keyword>
<feature type="region of interest" description="Disordered" evidence="8">
    <location>
        <begin position="725"/>
        <end position="890"/>
    </location>
</feature>
<keyword evidence="5" id="KW-0833">Ubl conjugation pathway</keyword>
<feature type="region of interest" description="Disordered" evidence="8">
    <location>
        <begin position="927"/>
        <end position="968"/>
    </location>
</feature>
<evidence type="ECO:0000313" key="12">
    <source>
        <dbReference type="Proteomes" id="UP000183567"/>
    </source>
</evidence>
<keyword evidence="9" id="KW-0472">Membrane</keyword>
<feature type="region of interest" description="Disordered" evidence="8">
    <location>
        <begin position="439"/>
        <end position="464"/>
    </location>
</feature>
<dbReference type="GO" id="GO:0004843">
    <property type="term" value="F:cysteine-type deubiquitinase activity"/>
    <property type="evidence" value="ECO:0007669"/>
    <property type="project" value="UniProtKB-EC"/>
</dbReference>
<dbReference type="PANTHER" id="PTHR24006:SF888">
    <property type="entry name" value="UBIQUITIN CARBOXYL-TERMINAL HYDROLASE 30"/>
    <property type="match status" value="1"/>
</dbReference>
<comment type="catalytic activity">
    <reaction evidence="1">
        <text>Thiol-dependent hydrolysis of ester, thioester, amide, peptide and isopeptide bonds formed by the C-terminal Gly of ubiquitin (a 76-residue protein attached to proteins as an intracellular targeting signal).</text>
        <dbReference type="EC" id="3.4.19.12"/>
    </reaction>
</comment>
<keyword evidence="6" id="KW-0378">Hydrolase</keyword>
<feature type="compositionally biased region" description="Low complexity" evidence="8">
    <location>
        <begin position="778"/>
        <end position="789"/>
    </location>
</feature>
<feature type="compositionally biased region" description="Low complexity" evidence="8">
    <location>
        <begin position="866"/>
        <end position="882"/>
    </location>
</feature>
<dbReference type="InterPro" id="IPR018200">
    <property type="entry name" value="USP_CS"/>
</dbReference>
<dbReference type="PROSITE" id="PS00972">
    <property type="entry name" value="USP_1"/>
    <property type="match status" value="1"/>
</dbReference>
<feature type="region of interest" description="Disordered" evidence="8">
    <location>
        <begin position="1087"/>
        <end position="1106"/>
    </location>
</feature>
<feature type="domain" description="USP" evidence="10">
    <location>
        <begin position="99"/>
        <end position="1140"/>
    </location>
</feature>
<feature type="transmembrane region" description="Helical" evidence="9">
    <location>
        <begin position="1238"/>
        <end position="1262"/>
    </location>
</feature>
<dbReference type="EMBL" id="LVVM01005826">
    <property type="protein sequence ID" value="OJA09697.1"/>
    <property type="molecule type" value="Genomic_DNA"/>
</dbReference>
<evidence type="ECO:0000259" key="10">
    <source>
        <dbReference type="PROSITE" id="PS50235"/>
    </source>
</evidence>
<dbReference type="GO" id="GO:0005829">
    <property type="term" value="C:cytosol"/>
    <property type="evidence" value="ECO:0007669"/>
    <property type="project" value="TreeGrafter"/>
</dbReference>
<evidence type="ECO:0000256" key="8">
    <source>
        <dbReference type="SAM" id="MobiDB-lite"/>
    </source>
</evidence>
<feature type="region of interest" description="Disordered" evidence="8">
    <location>
        <begin position="479"/>
        <end position="510"/>
    </location>
</feature>
<dbReference type="PROSITE" id="PS00973">
    <property type="entry name" value="USP_2"/>
    <property type="match status" value="1"/>
</dbReference>
<feature type="compositionally biased region" description="Basic and acidic residues" evidence="8">
    <location>
        <begin position="497"/>
        <end position="507"/>
    </location>
</feature>
<keyword evidence="4" id="KW-0645">Protease</keyword>
<evidence type="ECO:0000256" key="2">
    <source>
        <dbReference type="ARBA" id="ARBA00009085"/>
    </source>
</evidence>
<feature type="region of interest" description="Disordered" evidence="8">
    <location>
        <begin position="240"/>
        <end position="262"/>
    </location>
</feature>
<evidence type="ECO:0000313" key="11">
    <source>
        <dbReference type="EMBL" id="OJA09697.1"/>
    </source>
</evidence>
<feature type="compositionally biased region" description="Basic and acidic residues" evidence="8">
    <location>
        <begin position="760"/>
        <end position="777"/>
    </location>
</feature>
<evidence type="ECO:0000256" key="1">
    <source>
        <dbReference type="ARBA" id="ARBA00000707"/>
    </source>
</evidence>
<dbReference type="PANTHER" id="PTHR24006">
    <property type="entry name" value="UBIQUITIN CARBOXYL-TERMINAL HYDROLASE"/>
    <property type="match status" value="1"/>
</dbReference>
<evidence type="ECO:0000256" key="5">
    <source>
        <dbReference type="ARBA" id="ARBA00022786"/>
    </source>
</evidence>
<dbReference type="Proteomes" id="UP000183567">
    <property type="component" value="Unassembled WGS sequence"/>
</dbReference>
<dbReference type="GO" id="GO:0016579">
    <property type="term" value="P:protein deubiquitination"/>
    <property type="evidence" value="ECO:0007669"/>
    <property type="project" value="InterPro"/>
</dbReference>
<dbReference type="InterPro" id="IPR001394">
    <property type="entry name" value="Peptidase_C19_UCH"/>
</dbReference>
<feature type="transmembrane region" description="Helical" evidence="9">
    <location>
        <begin position="1342"/>
        <end position="1363"/>
    </location>
</feature>
<feature type="region of interest" description="Disordered" evidence="8">
    <location>
        <begin position="370"/>
        <end position="426"/>
    </location>
</feature>
<dbReference type="InterPro" id="IPR028889">
    <property type="entry name" value="USP"/>
</dbReference>
<dbReference type="GO" id="GO:0005634">
    <property type="term" value="C:nucleus"/>
    <property type="evidence" value="ECO:0007669"/>
    <property type="project" value="TreeGrafter"/>
</dbReference>
<feature type="compositionally biased region" description="Low complexity" evidence="8">
    <location>
        <begin position="597"/>
        <end position="608"/>
    </location>
</feature>
<evidence type="ECO:0000256" key="4">
    <source>
        <dbReference type="ARBA" id="ARBA00022670"/>
    </source>
</evidence>
<sequence length="1488" mass="164614">MSRAGRFRALWRTKSTTYPTAQLSARYINLNFLALFILHEDHLRQIARWRNRASLTLYFTDISLEFHIEMPKPKSPTPQEIYLARKAREEREKDALLPPGLLNHGNTCFMNSVLQGLIATQYLSRLVLFQAIPPAVQLSASIPVASQRSPELTNGHGLAGLHERTHTDGLAIGDRFVSLLLDAWTLQKNRERLYLTPKEVLASLGQQYDQYLDFRQQDAHEFLRHLLDAMRMEEVDIIKKRQPSANGKKEKRTSPAKTHASLHTNAHGRTHIVHSPLAQVTSAPSADPSLPEEDILTPFVDMLFGGKLASILVCQACKHVSHTYEDFNDLSLSLKAEDYARERKRDKLKQLAKKLRNISGTALSVIPMERSSSVPATPHRDSMLENPAVVDPHRRRSIDLADVEVDAVTDKQSDPDADHDADHDTAHDATPETALEIDHSLPQPEPQPDVVIQHPPECHTPQAGTLTFPVSETLEVGTPTLHKGREHIEISEPLPGDGREKREKSESWSKLGRRISVSVGLTKQSWEDRRRTKEEKKARKVVSHYRNADLFTPAVSLPIPYTIHSIDSPDVNIEREPTSLSAVNDRLQAQLAAVKRSLSPAQKSSPSPSASPTPRFPLISRPSTPSVTTKRPKPPRPPKMSTEEAAYLRDILADVSTGNAASPFSLFKQTKDQSGAGSSTSQNMFLKMPQLGGLEECLRLFTSVEVLNGENMVKCRRCWKIANGLYEPRPNGQNEESDSCTDDENESSEDEDQSSPTQHPNEEVHHLPTPNHTDRPRSLTSTSSSANSLHDTPDNHDNSTSLLSDITYDTSSGSHAIKPPPPSLELMSDEHSPSASTPRPATYGGLPIPSISTTAPESPMSIKAARPTTTRSPTSRTSSQTSLHAPTPNWDKHLESAIESEGYSDEESGASANLSAYSDVSSTVSPVVSPAVSPAASPNVSQENLTALLTPRASRKRHSKKSDSTGITPSKQVIMRSAYKRYLIATPPPILVIHLKRFQQMSKVPIISFSSSFKKLEDYVSFPEYLDLAPYLAPKREQYMDAKLGYVRGRPKRPERCMYRLYSVVVHIGNMLGGHYIAYTALPSAPKEDEPTSQVTDSESLPHTDRPHRDWAYISDTTVRLSSLDEVLKSKAYICMDPISAGSKNGELTLDFSTEVHFQHLLVGDPSLRHEVASHNSSQLDIVGTVSHSIAILCTLFRLAYRGWTRHFWWEDAWAAFALISDVLCLVYIWVMTPTSTWILSVAFTSVLWAARMSVIFSIIRIGNPSGSIIQKQVTYLIVASFACMWAALLVQKINACFVRSCQMAQPVAISQLITDIIADGALVAAPLQLWRNVGLPRGRKILILSAFCASLVITIITIPHSILLFKAGSIGQATLIVAHVKAALSLVICNLLVIVTFVYRVCWKEMFDLDQSFAASPGIFTSVIMTQFPISTNAGASFSTQEGEISTQMAPVPAEATKSKMGRESVLDVEEGTDIKGWPETLKDVKQ</sequence>
<comment type="similarity">
    <text evidence="2">Belongs to the peptidase C19 family.</text>
</comment>
<keyword evidence="9" id="KW-1133">Transmembrane helix</keyword>
<dbReference type="PROSITE" id="PS50235">
    <property type="entry name" value="USP_3"/>
    <property type="match status" value="1"/>
</dbReference>
<evidence type="ECO:0000256" key="6">
    <source>
        <dbReference type="ARBA" id="ARBA00022801"/>
    </source>
</evidence>
<dbReference type="InterPro" id="IPR050164">
    <property type="entry name" value="Peptidase_C19"/>
</dbReference>
<evidence type="ECO:0000256" key="3">
    <source>
        <dbReference type="ARBA" id="ARBA00012759"/>
    </source>
</evidence>
<evidence type="ECO:0000256" key="7">
    <source>
        <dbReference type="ARBA" id="ARBA00022807"/>
    </source>
</evidence>
<feature type="compositionally biased region" description="Low complexity" evidence="8">
    <location>
        <begin position="927"/>
        <end position="941"/>
    </location>
</feature>
<feature type="transmembrane region" description="Helical" evidence="9">
    <location>
        <begin position="1383"/>
        <end position="1403"/>
    </location>
</feature>
<protein>
    <recommendedName>
        <fullName evidence="3">ubiquitinyl hydrolase 1</fullName>
        <ecNumber evidence="3">3.4.19.12</ecNumber>
    </recommendedName>
</protein>
<dbReference type="OrthoDB" id="420187at2759"/>
<dbReference type="GO" id="GO:0006508">
    <property type="term" value="P:proteolysis"/>
    <property type="evidence" value="ECO:0007669"/>
    <property type="project" value="UniProtKB-KW"/>
</dbReference>
<feature type="compositionally biased region" description="Basic and acidic residues" evidence="8">
    <location>
        <begin position="408"/>
        <end position="426"/>
    </location>
</feature>
<comment type="caution">
    <text evidence="11">The sequence shown here is derived from an EMBL/GenBank/DDBJ whole genome shotgun (WGS) entry which is preliminary data.</text>
</comment>
<feature type="compositionally biased region" description="Low complexity" evidence="8">
    <location>
        <begin position="616"/>
        <end position="629"/>
    </location>
</feature>
<organism evidence="11 12">
    <name type="scientific">Rhizopogon vesiculosus</name>
    <dbReference type="NCBI Taxonomy" id="180088"/>
    <lineage>
        <taxon>Eukaryota</taxon>
        <taxon>Fungi</taxon>
        <taxon>Dikarya</taxon>
        <taxon>Basidiomycota</taxon>
        <taxon>Agaricomycotina</taxon>
        <taxon>Agaricomycetes</taxon>
        <taxon>Agaricomycetidae</taxon>
        <taxon>Boletales</taxon>
        <taxon>Suillineae</taxon>
        <taxon>Rhizopogonaceae</taxon>
        <taxon>Rhizopogon</taxon>
    </lineage>
</organism>
<dbReference type="Pfam" id="PF00443">
    <property type="entry name" value="UCH"/>
    <property type="match status" value="1"/>
</dbReference>
<dbReference type="Gene3D" id="3.90.70.10">
    <property type="entry name" value="Cysteine proteinases"/>
    <property type="match status" value="2"/>
</dbReference>
<feature type="compositionally biased region" description="Polar residues" evidence="8">
    <location>
        <begin position="798"/>
        <end position="814"/>
    </location>
</feature>
<evidence type="ECO:0000256" key="9">
    <source>
        <dbReference type="SAM" id="Phobius"/>
    </source>
</evidence>
<keyword evidence="7" id="KW-0788">Thiol protease</keyword>
<dbReference type="SUPFAM" id="SSF54001">
    <property type="entry name" value="Cysteine proteinases"/>
    <property type="match status" value="1"/>
</dbReference>
<feature type="compositionally biased region" description="Acidic residues" evidence="8">
    <location>
        <begin position="735"/>
        <end position="753"/>
    </location>
</feature>
<accession>A0A1J8Q7R1</accession>
<gene>
    <name evidence="11" type="ORF">AZE42_05560</name>
</gene>
<feature type="region of interest" description="Disordered" evidence="8">
    <location>
        <begin position="593"/>
        <end position="641"/>
    </location>
</feature>
<dbReference type="STRING" id="180088.A0A1J8Q7R1"/>
<dbReference type="EC" id="3.4.19.12" evidence="3"/>
<reference evidence="11 12" key="1">
    <citation type="submission" date="2016-03" db="EMBL/GenBank/DDBJ databases">
        <title>Comparative genomics of the ectomycorrhizal sister species Rhizopogon vinicolor and Rhizopogon vesiculosus (Basidiomycota: Boletales) reveals a divergence of the mating type B locus.</title>
        <authorList>
            <person name="Mujic A.B."/>
            <person name="Kuo A."/>
            <person name="Tritt A."/>
            <person name="Lipzen A."/>
            <person name="Chen C."/>
            <person name="Johnson J."/>
            <person name="Sharma A."/>
            <person name="Barry K."/>
            <person name="Grigoriev I.V."/>
            <person name="Spatafora J.W."/>
        </authorList>
    </citation>
    <scope>NUCLEOTIDE SEQUENCE [LARGE SCALE GENOMIC DNA]</scope>
    <source>
        <strain evidence="11 12">AM-OR11-056</strain>
    </source>
</reference>
<keyword evidence="9" id="KW-0812">Transmembrane</keyword>
<feature type="transmembrane region" description="Helical" evidence="9">
    <location>
        <begin position="1274"/>
        <end position="1294"/>
    </location>
</feature>
<name>A0A1J8Q7R1_9AGAM</name>
<proteinExistence type="inferred from homology"/>